<sequence length="51" mass="5729">MAKNTTKVNFKGFKPALTKGLEEILKKNNIKIDLNIHRVTKCSETPGTNEN</sequence>
<evidence type="ECO:0000313" key="1">
    <source>
        <dbReference type="EMBL" id="MDP9961095.1"/>
    </source>
</evidence>
<comment type="caution">
    <text evidence="1">The sequence shown here is derived from an EMBL/GenBank/DDBJ whole genome shotgun (WGS) entry which is preliminary data.</text>
</comment>
<accession>A0ABT9SRM7</accession>
<proteinExistence type="predicted"/>
<gene>
    <name evidence="1" type="ORF">J2T04_002993</name>
</gene>
<name>A0ABT9SRM7_9FLAO</name>
<dbReference type="EMBL" id="JAUSRL010000005">
    <property type="protein sequence ID" value="MDP9961095.1"/>
    <property type="molecule type" value="Genomic_DNA"/>
</dbReference>
<protein>
    <submittedName>
        <fullName evidence="1">Uncharacterized protein</fullName>
    </submittedName>
</protein>
<dbReference type="Proteomes" id="UP001235513">
    <property type="component" value="Unassembled WGS sequence"/>
</dbReference>
<evidence type="ECO:0000313" key="2">
    <source>
        <dbReference type="Proteomes" id="UP001235513"/>
    </source>
</evidence>
<keyword evidence="2" id="KW-1185">Reference proteome</keyword>
<dbReference type="RefSeq" id="WP_306844937.1">
    <property type="nucleotide sequence ID" value="NZ_JAUSRL010000005.1"/>
</dbReference>
<reference evidence="1 2" key="1">
    <citation type="submission" date="2023-07" db="EMBL/GenBank/DDBJ databases">
        <title>Sorghum-associated microbial communities from plants grown in Nebraska, USA.</title>
        <authorList>
            <person name="Schachtman D."/>
        </authorList>
    </citation>
    <scope>NUCLEOTIDE SEQUENCE [LARGE SCALE GENOMIC DNA]</scope>
    <source>
        <strain evidence="1 2">CC351</strain>
    </source>
</reference>
<organism evidence="1 2">
    <name type="scientific">Chryseobacterium lathyri</name>
    <dbReference type="NCBI Taxonomy" id="395933"/>
    <lineage>
        <taxon>Bacteria</taxon>
        <taxon>Pseudomonadati</taxon>
        <taxon>Bacteroidota</taxon>
        <taxon>Flavobacteriia</taxon>
        <taxon>Flavobacteriales</taxon>
        <taxon>Weeksellaceae</taxon>
        <taxon>Chryseobacterium group</taxon>
        <taxon>Chryseobacterium</taxon>
    </lineage>
</organism>